<evidence type="ECO:0000256" key="1">
    <source>
        <dbReference type="SAM" id="MobiDB-lite"/>
    </source>
</evidence>
<evidence type="ECO:0000313" key="2">
    <source>
        <dbReference type="EMBL" id="MFC7279617.1"/>
    </source>
</evidence>
<reference evidence="3" key="1">
    <citation type="journal article" date="2019" name="Int. J. Syst. Evol. Microbiol.">
        <title>The Global Catalogue of Microorganisms (GCM) 10K type strain sequencing project: providing services to taxonomists for standard genome sequencing and annotation.</title>
        <authorList>
            <consortium name="The Broad Institute Genomics Platform"/>
            <consortium name="The Broad Institute Genome Sequencing Center for Infectious Disease"/>
            <person name="Wu L."/>
            <person name="Ma J."/>
        </authorList>
    </citation>
    <scope>NUCLEOTIDE SEQUENCE [LARGE SCALE GENOMIC DNA]</scope>
    <source>
        <strain evidence="3">XZYJT-10</strain>
    </source>
</reference>
<feature type="compositionally biased region" description="Low complexity" evidence="1">
    <location>
        <begin position="27"/>
        <end position="40"/>
    </location>
</feature>
<feature type="region of interest" description="Disordered" evidence="1">
    <location>
        <begin position="1"/>
        <end position="40"/>
    </location>
</feature>
<evidence type="ECO:0000313" key="3">
    <source>
        <dbReference type="Proteomes" id="UP001596548"/>
    </source>
</evidence>
<organism evidence="2 3">
    <name type="scientific">Paractinoplanes rhizophilus</name>
    <dbReference type="NCBI Taxonomy" id="1416877"/>
    <lineage>
        <taxon>Bacteria</taxon>
        <taxon>Bacillati</taxon>
        <taxon>Actinomycetota</taxon>
        <taxon>Actinomycetes</taxon>
        <taxon>Micromonosporales</taxon>
        <taxon>Micromonosporaceae</taxon>
        <taxon>Paractinoplanes</taxon>
    </lineage>
</organism>
<proteinExistence type="predicted"/>
<dbReference type="Proteomes" id="UP001596548">
    <property type="component" value="Unassembled WGS sequence"/>
</dbReference>
<comment type="caution">
    <text evidence="2">The sequence shown here is derived from an EMBL/GenBank/DDBJ whole genome shotgun (WGS) entry which is preliminary data.</text>
</comment>
<name>A0ABW2I3Y1_9ACTN</name>
<gene>
    <name evidence="2" type="ORF">ACFQS1_37115</name>
</gene>
<keyword evidence="3" id="KW-1185">Reference proteome</keyword>
<accession>A0ABW2I3Y1</accession>
<dbReference type="RefSeq" id="WP_378977109.1">
    <property type="nucleotide sequence ID" value="NZ_JBHTBJ010000055.1"/>
</dbReference>
<dbReference type="EMBL" id="JBHTBJ010000055">
    <property type="protein sequence ID" value="MFC7279617.1"/>
    <property type="molecule type" value="Genomic_DNA"/>
</dbReference>
<protein>
    <submittedName>
        <fullName evidence="2">Uncharacterized protein</fullName>
    </submittedName>
</protein>
<sequence length="40" mass="3639">MGKGDPADPGGRPGGYRDGRGGGGGLAVADGVRGADVAAA</sequence>